<comment type="similarity">
    <text evidence="10">Belongs to the G-protein coupled receptor 1 family.</text>
</comment>
<feature type="compositionally biased region" description="Polar residues" evidence="11">
    <location>
        <begin position="450"/>
        <end position="461"/>
    </location>
</feature>
<comment type="subcellular location">
    <subcellularLocation>
        <location evidence="1">Cell membrane</location>
        <topology evidence="1">Multi-pass membrane protein</topology>
    </subcellularLocation>
</comment>
<evidence type="ECO:0000256" key="3">
    <source>
        <dbReference type="ARBA" id="ARBA00022692"/>
    </source>
</evidence>
<feature type="region of interest" description="Disordered" evidence="11">
    <location>
        <begin position="396"/>
        <end position="477"/>
    </location>
</feature>
<keyword evidence="7 10" id="KW-0675">Receptor</keyword>
<keyword evidence="3 10" id="KW-0812">Transmembrane</keyword>
<feature type="transmembrane region" description="Helical" evidence="12">
    <location>
        <begin position="189"/>
        <end position="208"/>
    </location>
</feature>
<feature type="transmembrane region" description="Helical" evidence="12">
    <location>
        <begin position="241"/>
        <end position="262"/>
    </location>
</feature>
<dbReference type="SUPFAM" id="SSF81321">
    <property type="entry name" value="Family A G protein-coupled receptor-like"/>
    <property type="match status" value="1"/>
</dbReference>
<feature type="compositionally biased region" description="Low complexity" evidence="11">
    <location>
        <begin position="430"/>
        <end position="439"/>
    </location>
</feature>
<dbReference type="Gene3D" id="1.20.1070.10">
    <property type="entry name" value="Rhodopsin 7-helix transmembrane proteins"/>
    <property type="match status" value="1"/>
</dbReference>
<accession>A0ABN8MJC8</accession>
<gene>
    <name evidence="14" type="ORF">PEVE_00036807</name>
</gene>
<evidence type="ECO:0000313" key="15">
    <source>
        <dbReference type="Proteomes" id="UP001159427"/>
    </source>
</evidence>
<dbReference type="InterPro" id="IPR000276">
    <property type="entry name" value="GPCR_Rhodpsn"/>
</dbReference>
<keyword evidence="6 12" id="KW-0472">Membrane</keyword>
<dbReference type="InterPro" id="IPR017452">
    <property type="entry name" value="GPCR_Rhodpsn_7TM"/>
</dbReference>
<dbReference type="Pfam" id="PF00001">
    <property type="entry name" value="7tm_1"/>
    <property type="match status" value="1"/>
</dbReference>
<proteinExistence type="inferred from homology"/>
<evidence type="ECO:0000313" key="14">
    <source>
        <dbReference type="EMBL" id="CAH3029817.1"/>
    </source>
</evidence>
<sequence>MNSSGSVENLTARPECRFTVLNHIDGDSRHLSTLSYAAVFFTVVFNSVVCPFTILLNILSIVVVTTKPLLKTKSNCQLACLAVTDVLVGLTVQPSYITSAILLLQGNTASSEFCWILAATETLGRILCRASIIHLVLLSLERYIAIIHPYVHHTEVTRSRIVAVSVTAWIVNFLLHVPEFFDPGLALRIVNSLLLVYVVMIIFCQVSVCREIRRHEKLIAAQQVSREAKERFLKDQKATKITTAIVIAAVISYLPMFIFRAFLLKFGKHISLNVAYPCHLFNFTLVIVNSFVNSLIYAVRVRTFRVAFIEVLFKRNSHQAEQIEMKLFSKGVADANTVAAAAAGRTAQELPSTGVAPVLMVDRTASSTTLQAMERTAAPTSTVPAKSSAVVAAERMLSPTTTPAAERPASPKTAGSITNNSSSRSREGSVDSNSSSSSSSRRKGSLVDSGSSRDSTAINSIRSRKDSTANNNSRSRN</sequence>
<feature type="transmembrane region" description="Helical" evidence="12">
    <location>
        <begin position="161"/>
        <end position="177"/>
    </location>
</feature>
<evidence type="ECO:0000256" key="1">
    <source>
        <dbReference type="ARBA" id="ARBA00004651"/>
    </source>
</evidence>
<evidence type="ECO:0000256" key="12">
    <source>
        <dbReference type="SAM" id="Phobius"/>
    </source>
</evidence>
<keyword evidence="2" id="KW-1003">Cell membrane</keyword>
<evidence type="ECO:0000256" key="2">
    <source>
        <dbReference type="ARBA" id="ARBA00022475"/>
    </source>
</evidence>
<evidence type="ECO:0000256" key="9">
    <source>
        <dbReference type="ARBA" id="ARBA00023224"/>
    </source>
</evidence>
<feature type="domain" description="G-protein coupled receptors family 1 profile" evidence="13">
    <location>
        <begin position="56"/>
        <end position="297"/>
    </location>
</feature>
<evidence type="ECO:0000256" key="7">
    <source>
        <dbReference type="ARBA" id="ARBA00023170"/>
    </source>
</evidence>
<dbReference type="PRINTS" id="PR00237">
    <property type="entry name" value="GPCRRHODOPSN"/>
</dbReference>
<evidence type="ECO:0000256" key="6">
    <source>
        <dbReference type="ARBA" id="ARBA00023136"/>
    </source>
</evidence>
<feature type="transmembrane region" description="Helical" evidence="12">
    <location>
        <begin position="36"/>
        <end position="66"/>
    </location>
</feature>
<dbReference type="PANTHER" id="PTHR24246">
    <property type="entry name" value="OLFACTORY RECEPTOR AND ADENOSINE RECEPTOR"/>
    <property type="match status" value="1"/>
</dbReference>
<protein>
    <recommendedName>
        <fullName evidence="13">G-protein coupled receptors family 1 profile domain-containing protein</fullName>
    </recommendedName>
</protein>
<dbReference type="PROSITE" id="PS50262">
    <property type="entry name" value="G_PROTEIN_RECEP_F1_2"/>
    <property type="match status" value="1"/>
</dbReference>
<evidence type="ECO:0000256" key="10">
    <source>
        <dbReference type="RuleBase" id="RU000688"/>
    </source>
</evidence>
<keyword evidence="8" id="KW-0325">Glycoprotein</keyword>
<name>A0ABN8MJC8_9CNID</name>
<dbReference type="CDD" id="cd00637">
    <property type="entry name" value="7tm_classA_rhodopsin-like"/>
    <property type="match status" value="1"/>
</dbReference>
<evidence type="ECO:0000256" key="4">
    <source>
        <dbReference type="ARBA" id="ARBA00022989"/>
    </source>
</evidence>
<keyword evidence="4 12" id="KW-1133">Transmembrane helix</keyword>
<keyword evidence="9 10" id="KW-0807">Transducer</keyword>
<evidence type="ECO:0000256" key="8">
    <source>
        <dbReference type="ARBA" id="ARBA00023180"/>
    </source>
</evidence>
<dbReference type="EMBL" id="CALNXI010000594">
    <property type="protein sequence ID" value="CAH3029817.1"/>
    <property type="molecule type" value="Genomic_DNA"/>
</dbReference>
<comment type="caution">
    <text evidence="14">The sequence shown here is derived from an EMBL/GenBank/DDBJ whole genome shotgun (WGS) entry which is preliminary data.</text>
</comment>
<keyword evidence="15" id="KW-1185">Reference proteome</keyword>
<evidence type="ECO:0000256" key="11">
    <source>
        <dbReference type="SAM" id="MobiDB-lite"/>
    </source>
</evidence>
<keyword evidence="5 10" id="KW-0297">G-protein coupled receptor</keyword>
<organism evidence="14 15">
    <name type="scientific">Porites evermanni</name>
    <dbReference type="NCBI Taxonomy" id="104178"/>
    <lineage>
        <taxon>Eukaryota</taxon>
        <taxon>Metazoa</taxon>
        <taxon>Cnidaria</taxon>
        <taxon>Anthozoa</taxon>
        <taxon>Hexacorallia</taxon>
        <taxon>Scleractinia</taxon>
        <taxon>Fungiina</taxon>
        <taxon>Poritidae</taxon>
        <taxon>Porites</taxon>
    </lineage>
</organism>
<reference evidence="14 15" key="1">
    <citation type="submission" date="2022-05" db="EMBL/GenBank/DDBJ databases">
        <authorList>
            <consortium name="Genoscope - CEA"/>
            <person name="William W."/>
        </authorList>
    </citation>
    <scope>NUCLEOTIDE SEQUENCE [LARGE SCALE GENOMIC DNA]</scope>
</reference>
<dbReference type="PANTHER" id="PTHR24246:SF27">
    <property type="entry name" value="ADENOSINE RECEPTOR, ISOFORM A"/>
    <property type="match status" value="1"/>
</dbReference>
<feature type="transmembrane region" description="Helical" evidence="12">
    <location>
        <begin position="274"/>
        <end position="299"/>
    </location>
</feature>
<dbReference type="Proteomes" id="UP001159427">
    <property type="component" value="Unassembled WGS sequence"/>
</dbReference>
<dbReference type="PROSITE" id="PS00237">
    <property type="entry name" value="G_PROTEIN_RECEP_F1_1"/>
    <property type="match status" value="1"/>
</dbReference>
<evidence type="ECO:0000256" key="5">
    <source>
        <dbReference type="ARBA" id="ARBA00023040"/>
    </source>
</evidence>
<feature type="compositionally biased region" description="Polar residues" evidence="11">
    <location>
        <begin position="468"/>
        <end position="477"/>
    </location>
</feature>
<evidence type="ECO:0000259" key="13">
    <source>
        <dbReference type="PROSITE" id="PS50262"/>
    </source>
</evidence>